<sequence>MIDFHTHTFFSDGELIPSELVRRAYQKGYKAIGICDHVDSSNIDFVVPRIAKAATVLNRYWDIEVVPGAELTHVPVEEIKPLTKLARKLGAKIVICHGETVSEPVIKGTNREAIKAGVDILAHPGLITKGDVSLAKKMGVYLEITTKKSHLKTNRHLVKLARETGAKLILNTDSHCEEGLLTYGKAVSFLSKLGLVGKEINDVFKNSRDLLRSIKR</sequence>
<dbReference type="CDD" id="cd07432">
    <property type="entry name" value="PHP_HisPPase"/>
    <property type="match status" value="1"/>
</dbReference>
<accession>A0A2J0L1A0</accession>
<dbReference type="Gene3D" id="3.20.20.140">
    <property type="entry name" value="Metal-dependent hydrolases"/>
    <property type="match status" value="1"/>
</dbReference>
<dbReference type="GO" id="GO:0042578">
    <property type="term" value="F:phosphoric ester hydrolase activity"/>
    <property type="evidence" value="ECO:0007669"/>
    <property type="project" value="TreeGrafter"/>
</dbReference>
<feature type="domain" description="Polymerase/histidinol phosphatase N-terminal" evidence="1">
    <location>
        <begin position="2"/>
        <end position="75"/>
    </location>
</feature>
<evidence type="ECO:0000313" key="3">
    <source>
        <dbReference type="Proteomes" id="UP000230052"/>
    </source>
</evidence>
<dbReference type="PANTHER" id="PTHR36928:SF1">
    <property type="entry name" value="PHOSPHATASE YCDX-RELATED"/>
    <property type="match status" value="1"/>
</dbReference>
<proteinExistence type="predicted"/>
<dbReference type="SMART" id="SM00481">
    <property type="entry name" value="POLIIIAc"/>
    <property type="match status" value="1"/>
</dbReference>
<dbReference type="NCBIfam" id="NF004981">
    <property type="entry name" value="PRK06361.1"/>
    <property type="match status" value="1"/>
</dbReference>
<dbReference type="Pfam" id="PF02811">
    <property type="entry name" value="PHP"/>
    <property type="match status" value="1"/>
</dbReference>
<name>A0A2J0L1A0_9BACT</name>
<protein>
    <submittedName>
        <fullName evidence="2">PHP domain-containing protein</fullName>
    </submittedName>
</protein>
<dbReference type="EMBL" id="PEWV01000030">
    <property type="protein sequence ID" value="PIU41893.1"/>
    <property type="molecule type" value="Genomic_DNA"/>
</dbReference>
<dbReference type="InterPro" id="IPR004013">
    <property type="entry name" value="PHP_dom"/>
</dbReference>
<gene>
    <name evidence="2" type="ORF">COS99_03050</name>
</gene>
<dbReference type="SUPFAM" id="SSF89550">
    <property type="entry name" value="PHP domain-like"/>
    <property type="match status" value="1"/>
</dbReference>
<dbReference type="PANTHER" id="PTHR36928">
    <property type="entry name" value="PHOSPHATASE YCDX-RELATED"/>
    <property type="match status" value="1"/>
</dbReference>
<dbReference type="InterPro" id="IPR016195">
    <property type="entry name" value="Pol/histidinol_Pase-like"/>
</dbReference>
<dbReference type="GO" id="GO:0005829">
    <property type="term" value="C:cytosol"/>
    <property type="evidence" value="ECO:0007669"/>
    <property type="project" value="TreeGrafter"/>
</dbReference>
<dbReference type="Proteomes" id="UP000230052">
    <property type="component" value="Unassembled WGS sequence"/>
</dbReference>
<comment type="caution">
    <text evidence="2">The sequence shown here is derived from an EMBL/GenBank/DDBJ whole genome shotgun (WGS) entry which is preliminary data.</text>
</comment>
<evidence type="ECO:0000259" key="1">
    <source>
        <dbReference type="SMART" id="SM00481"/>
    </source>
</evidence>
<evidence type="ECO:0000313" key="2">
    <source>
        <dbReference type="EMBL" id="PIU41893.1"/>
    </source>
</evidence>
<dbReference type="GO" id="GO:0008270">
    <property type="term" value="F:zinc ion binding"/>
    <property type="evidence" value="ECO:0007669"/>
    <property type="project" value="TreeGrafter"/>
</dbReference>
<dbReference type="InterPro" id="IPR050243">
    <property type="entry name" value="PHP_phosphatase"/>
</dbReference>
<reference evidence="2 3" key="1">
    <citation type="submission" date="2017-09" db="EMBL/GenBank/DDBJ databases">
        <title>Depth-based differentiation of microbial function through sediment-hosted aquifers and enrichment of novel symbionts in the deep terrestrial subsurface.</title>
        <authorList>
            <person name="Probst A.J."/>
            <person name="Ladd B."/>
            <person name="Jarett J.K."/>
            <person name="Geller-Mcgrath D.E."/>
            <person name="Sieber C.M."/>
            <person name="Emerson J.B."/>
            <person name="Anantharaman K."/>
            <person name="Thomas B.C."/>
            <person name="Malmstrom R."/>
            <person name="Stieglmeier M."/>
            <person name="Klingl A."/>
            <person name="Woyke T."/>
            <person name="Ryan C.M."/>
            <person name="Banfield J.F."/>
        </authorList>
    </citation>
    <scope>NUCLEOTIDE SEQUENCE [LARGE SCALE GENOMIC DNA]</scope>
    <source>
        <strain evidence="2">CG07_land_8_20_14_0_80_42_15</strain>
    </source>
</reference>
<dbReference type="AlphaFoldDB" id="A0A2J0L1A0"/>
<dbReference type="InterPro" id="IPR003141">
    <property type="entry name" value="Pol/His_phosphatase_N"/>
</dbReference>
<organism evidence="2 3">
    <name type="scientific">Candidatus Aquitaenariimonas noxiae</name>
    <dbReference type="NCBI Taxonomy" id="1974741"/>
    <lineage>
        <taxon>Bacteria</taxon>
        <taxon>Pseudomonadati</taxon>
        <taxon>Candidatus Omnitrophota</taxon>
        <taxon>Candidatus Aquitaenariimonas</taxon>
    </lineage>
</organism>